<evidence type="ECO:0000313" key="2">
    <source>
        <dbReference type="EMBL" id="GAB19927.1"/>
    </source>
</evidence>
<feature type="transmembrane region" description="Helical" evidence="1">
    <location>
        <begin position="332"/>
        <end position="350"/>
    </location>
</feature>
<evidence type="ECO:0008006" key="4">
    <source>
        <dbReference type="Google" id="ProtNLM"/>
    </source>
</evidence>
<keyword evidence="1" id="KW-1133">Transmembrane helix</keyword>
<feature type="transmembrane region" description="Helical" evidence="1">
    <location>
        <begin position="197"/>
        <end position="215"/>
    </location>
</feature>
<dbReference type="EMBL" id="BAEH01000096">
    <property type="protein sequence ID" value="GAB19927.1"/>
    <property type="molecule type" value="Genomic_DNA"/>
</dbReference>
<reference evidence="2 3" key="1">
    <citation type="submission" date="2011-12" db="EMBL/GenBank/DDBJ databases">
        <title>Whole genome shotgun sequence of Gordonia effusa NBRC 100432.</title>
        <authorList>
            <person name="Yoshida I."/>
            <person name="Takarada H."/>
            <person name="Hosoyama A."/>
            <person name="Tsuchikane K."/>
            <person name="Katsumata H."/>
            <person name="Yamazaki S."/>
            <person name="Fujita N."/>
        </authorList>
    </citation>
    <scope>NUCLEOTIDE SEQUENCE [LARGE SCALE GENOMIC DNA]</scope>
    <source>
        <strain evidence="2 3">NBRC 100432</strain>
    </source>
</reference>
<feature type="transmembrane region" description="Helical" evidence="1">
    <location>
        <begin position="227"/>
        <end position="250"/>
    </location>
</feature>
<sequence length="361" mass="38154">MLTLLAVSTRFVRSQLLDSEHYVATVAPLASDPAVQGQIADSVTDAIVGRLDLNALVANTLSELSEITPAQRPRADAALAKLAPLLAGQAETFIRSTVNQFVASGQFADLWAAANRAAHQSLVAAVTGQGQREAVRIGDDGTVAIGLGPIIDAVKVRLAQRGFGFADQIPAINKEFVVFSSPQLARTQSLVRTLDKVATILPWLVLAAAAGAIAVSGTGRRWRTVSLVGLAVVIAMLLLALGILIGRAVYLGEVPVEIISLDAARVVFDTTIHPLRVALRAVAVVGLVAMVVGFLGERSRSPRGGWPTDRIAVVLVAAAVVMFWPYPTGMVVVWTATLACLTLVGIELLIQPTRFRVLDQQ</sequence>
<feature type="transmembrane region" description="Helical" evidence="1">
    <location>
        <begin position="308"/>
        <end position="326"/>
    </location>
</feature>
<dbReference type="STRING" id="1077974.GOEFS_096_01040"/>
<protein>
    <recommendedName>
        <fullName evidence="4">Integral membrane protein</fullName>
    </recommendedName>
</protein>
<dbReference type="eggNOG" id="ENOG502ZB54">
    <property type="taxonomic scope" value="Bacteria"/>
</dbReference>
<gene>
    <name evidence="2" type="ORF">GOEFS_096_01040</name>
</gene>
<keyword evidence="3" id="KW-1185">Reference proteome</keyword>
<keyword evidence="1" id="KW-0812">Transmembrane</keyword>
<evidence type="ECO:0000313" key="3">
    <source>
        <dbReference type="Proteomes" id="UP000035034"/>
    </source>
</evidence>
<evidence type="ECO:0000256" key="1">
    <source>
        <dbReference type="SAM" id="Phobius"/>
    </source>
</evidence>
<comment type="caution">
    <text evidence="2">The sequence shown here is derived from an EMBL/GenBank/DDBJ whole genome shotgun (WGS) entry which is preliminary data.</text>
</comment>
<name>H0R4C6_9ACTN</name>
<dbReference type="AlphaFoldDB" id="H0R4C6"/>
<keyword evidence="1" id="KW-0472">Membrane</keyword>
<proteinExistence type="predicted"/>
<organism evidence="2 3">
    <name type="scientific">Gordonia effusa NBRC 100432</name>
    <dbReference type="NCBI Taxonomy" id="1077974"/>
    <lineage>
        <taxon>Bacteria</taxon>
        <taxon>Bacillati</taxon>
        <taxon>Actinomycetota</taxon>
        <taxon>Actinomycetes</taxon>
        <taxon>Mycobacteriales</taxon>
        <taxon>Gordoniaceae</taxon>
        <taxon>Gordonia</taxon>
    </lineage>
</organism>
<dbReference type="Proteomes" id="UP000035034">
    <property type="component" value="Unassembled WGS sequence"/>
</dbReference>
<feature type="transmembrane region" description="Helical" evidence="1">
    <location>
        <begin position="277"/>
        <end position="296"/>
    </location>
</feature>
<accession>H0R4C6</accession>